<dbReference type="AlphaFoldDB" id="A0AAV2TNY9"/>
<dbReference type="Proteomes" id="UP001497525">
    <property type="component" value="Unassembled WGS sequence"/>
</dbReference>
<evidence type="ECO:0000313" key="2">
    <source>
        <dbReference type="Proteomes" id="UP001497525"/>
    </source>
</evidence>
<proteinExistence type="predicted"/>
<evidence type="ECO:0000313" key="1">
    <source>
        <dbReference type="EMBL" id="CAL5138475.1"/>
    </source>
</evidence>
<gene>
    <name evidence="1" type="ORF">CDAUBV1_LOCUS13309</name>
</gene>
<name>A0AAV2TNY9_CALDB</name>
<accession>A0AAV2TNY9</accession>
<sequence length="95" mass="10685">MAFSSTKAKLEPIGDVYTHQRQGLCYSRLSSTGAIAAEIEIKFLFLLQSVALGYASIQISLCHQFGFQFNPHSKFRLLTLAVKVRQSPLIRSVYF</sequence>
<comment type="caution">
    <text evidence="1">The sequence shown here is derived from an EMBL/GenBank/DDBJ whole genome shotgun (WGS) entry which is preliminary data.</text>
</comment>
<protein>
    <submittedName>
        <fullName evidence="1">Uncharacterized protein</fullName>
    </submittedName>
</protein>
<reference evidence="1" key="1">
    <citation type="submission" date="2024-06" db="EMBL/GenBank/DDBJ databases">
        <authorList>
            <person name="Liu X."/>
            <person name="Lenzi L."/>
            <person name="Haldenby T S."/>
            <person name="Uol C."/>
        </authorList>
    </citation>
    <scope>NUCLEOTIDE SEQUENCE</scope>
</reference>
<organism evidence="1 2">
    <name type="scientific">Calicophoron daubneyi</name>
    <name type="common">Rumen fluke</name>
    <name type="synonym">Paramphistomum daubneyi</name>
    <dbReference type="NCBI Taxonomy" id="300641"/>
    <lineage>
        <taxon>Eukaryota</taxon>
        <taxon>Metazoa</taxon>
        <taxon>Spiralia</taxon>
        <taxon>Lophotrochozoa</taxon>
        <taxon>Platyhelminthes</taxon>
        <taxon>Trematoda</taxon>
        <taxon>Digenea</taxon>
        <taxon>Plagiorchiida</taxon>
        <taxon>Pronocephalata</taxon>
        <taxon>Paramphistomoidea</taxon>
        <taxon>Paramphistomidae</taxon>
        <taxon>Calicophoron</taxon>
    </lineage>
</organism>
<dbReference type="EMBL" id="CAXLJL010000490">
    <property type="protein sequence ID" value="CAL5138475.1"/>
    <property type="molecule type" value="Genomic_DNA"/>
</dbReference>